<gene>
    <name evidence="4" type="ORF">BS78_K034800</name>
</gene>
<dbReference type="GO" id="GO:0043531">
    <property type="term" value="F:ADP binding"/>
    <property type="evidence" value="ECO:0007669"/>
    <property type="project" value="InterPro"/>
</dbReference>
<keyword evidence="1" id="KW-0433">Leucine-rich repeat</keyword>
<reference evidence="4 5" key="1">
    <citation type="submission" date="2022-10" db="EMBL/GenBank/DDBJ databases">
        <title>WGS assembly of Paspalum vaginatum 540-79.</title>
        <authorList>
            <person name="Sun G."/>
            <person name="Wase N."/>
            <person name="Shu S."/>
            <person name="Jenkins J."/>
            <person name="Zhou B."/>
            <person name="Torres-Rodriguez J."/>
            <person name="Chen C."/>
            <person name="Sandor L."/>
            <person name="Plott C."/>
            <person name="Yoshinga Y."/>
            <person name="Daum C."/>
            <person name="Qi P."/>
            <person name="Barry K."/>
            <person name="Lipzen A."/>
            <person name="Berry L."/>
            <person name="Pedersen C."/>
            <person name="Gottilla T."/>
            <person name="Foltz A."/>
            <person name="Yu H."/>
            <person name="O'Malley R."/>
            <person name="Zhang C."/>
            <person name="Devos K."/>
            <person name="Sigmon B."/>
            <person name="Yu B."/>
            <person name="Obata T."/>
            <person name="Schmutz J."/>
            <person name="Schnable J."/>
        </authorList>
    </citation>
    <scope>NUCLEOTIDE SEQUENCE [LARGE SCALE GENOMIC DNA]</scope>
    <source>
        <strain evidence="5">cv. 540-79</strain>
    </source>
</reference>
<organism evidence="4 5">
    <name type="scientific">Paspalum vaginatum</name>
    <name type="common">seashore paspalum</name>
    <dbReference type="NCBI Taxonomy" id="158149"/>
    <lineage>
        <taxon>Eukaryota</taxon>
        <taxon>Viridiplantae</taxon>
        <taxon>Streptophyta</taxon>
        <taxon>Embryophyta</taxon>
        <taxon>Tracheophyta</taxon>
        <taxon>Spermatophyta</taxon>
        <taxon>Magnoliopsida</taxon>
        <taxon>Liliopsida</taxon>
        <taxon>Poales</taxon>
        <taxon>Poaceae</taxon>
        <taxon>PACMAD clade</taxon>
        <taxon>Panicoideae</taxon>
        <taxon>Andropogonodae</taxon>
        <taxon>Paspaleae</taxon>
        <taxon>Paspalinae</taxon>
        <taxon>Paspalum</taxon>
    </lineage>
</organism>
<dbReference type="EMBL" id="MU630003">
    <property type="protein sequence ID" value="KAJ1254550.1"/>
    <property type="molecule type" value="Genomic_DNA"/>
</dbReference>
<dbReference type="PANTHER" id="PTHR36766">
    <property type="entry name" value="PLANT BROAD-SPECTRUM MILDEW RESISTANCE PROTEIN RPW8"/>
    <property type="match status" value="1"/>
</dbReference>
<evidence type="ECO:0000256" key="1">
    <source>
        <dbReference type="ARBA" id="ARBA00022614"/>
    </source>
</evidence>
<dbReference type="Pfam" id="PF00931">
    <property type="entry name" value="NB-ARC"/>
    <property type="match status" value="1"/>
</dbReference>
<dbReference type="AlphaFoldDB" id="A0A9W7X775"/>
<dbReference type="PANTHER" id="PTHR36766:SF64">
    <property type="entry name" value="OS12G0206100 PROTEIN"/>
    <property type="match status" value="1"/>
</dbReference>
<dbReference type="Gene3D" id="3.40.50.300">
    <property type="entry name" value="P-loop containing nucleotide triphosphate hydrolases"/>
    <property type="match status" value="1"/>
</dbReference>
<dbReference type="Proteomes" id="UP001164776">
    <property type="component" value="Unassembled WGS sequence"/>
</dbReference>
<evidence type="ECO:0008006" key="6">
    <source>
        <dbReference type="Google" id="ProtNLM"/>
    </source>
</evidence>
<protein>
    <recommendedName>
        <fullName evidence="6">NB-ARC domain-containing protein</fullName>
    </recommendedName>
</protein>
<dbReference type="InterPro" id="IPR056789">
    <property type="entry name" value="LRR_R13L1-DRL21"/>
</dbReference>
<dbReference type="InterPro" id="IPR002182">
    <property type="entry name" value="NB-ARC"/>
</dbReference>
<evidence type="ECO:0000259" key="2">
    <source>
        <dbReference type="Pfam" id="PF00931"/>
    </source>
</evidence>
<feature type="domain" description="R13L1/DRL21-like LRR repeat region" evidence="3">
    <location>
        <begin position="488"/>
        <end position="597"/>
    </location>
</feature>
<accession>A0A9W7X775</accession>
<comment type="caution">
    <text evidence="4">The sequence shown here is derived from an EMBL/GenBank/DDBJ whole genome shotgun (WGS) entry which is preliminary data.</text>
</comment>
<name>A0A9W7X775_9POAL</name>
<evidence type="ECO:0000259" key="3">
    <source>
        <dbReference type="Pfam" id="PF25019"/>
    </source>
</evidence>
<sequence length="729" mass="83519">MFRERSDYYGTASSSSCKPYSVFGIHGIAGSGKSTLANYICDHEKKAEDKHFNLIMFSHVSVTFRVEKIFRDMLREITGIQSDKDIESLGKELMEKLKGRRFLLVLDDLWVKGENQKEREILLDALGAGENGSVILVTAQKEDAAKALGAREKEQMLMPDLEEEEYLSLFMHHALQGTVDDAGRFEWFGRTIAKKLQRSPIAAVAVGRRLQIEKNINFWKDTAENHDVLNDTMGALWWSYQQLCGDTRRCFQYCSVFPKGYRLKRDELVSHLDSTRVYKHHKFTIHDLLHELAERAAGSDFFRIDDLSGLPAKDILLGVRHLFVGSQNVAQAAQTVEKNLDLGNLRTLIIDETNTSTNRKQRRHDLEKTFDRLFKRLRKLRVLIIRLGSNPEELSFPGSIEQMKHLCYLVCSSLNNYDGTLILPSIFNKFYQMHAMFFYLGTSVSYPHGMGNLIRMRHIQHVFPNIGRMTSLQTMHYFSVKKEQGYELKQLKHLNKLRGHLEIFGLGNVGSKEEAFEANLASKKRVTDLELYFFDGRTKNPDIEAEVLEGLCPPKELQALTIRGYRGSRYPSWMLSGQQHPDAPKHLRRLELMHCSSPLASFPEDSELFMHLHELFIRGWEQDSFPENMQRLVSLQILDIVGCGHSKSTMMEVLPTLPQSLKKIGISQCNVLSRTCQEEGHENWQKIQHIGRRDSGAFILLNLSFFFVHDVHMHASSLCPAGHVSGGLR</sequence>
<evidence type="ECO:0000313" key="4">
    <source>
        <dbReference type="EMBL" id="KAJ1254550.1"/>
    </source>
</evidence>
<dbReference type="Pfam" id="PF25019">
    <property type="entry name" value="LRR_R13L1-DRL21"/>
    <property type="match status" value="1"/>
</dbReference>
<dbReference type="PRINTS" id="PR00364">
    <property type="entry name" value="DISEASERSIST"/>
</dbReference>
<dbReference type="Gene3D" id="3.80.10.10">
    <property type="entry name" value="Ribonuclease Inhibitor"/>
    <property type="match status" value="1"/>
</dbReference>
<dbReference type="SUPFAM" id="SSF52540">
    <property type="entry name" value="P-loop containing nucleoside triphosphate hydrolases"/>
    <property type="match status" value="1"/>
</dbReference>
<proteinExistence type="predicted"/>
<dbReference type="OrthoDB" id="1166366at2759"/>
<dbReference type="SUPFAM" id="SSF52058">
    <property type="entry name" value="L domain-like"/>
    <property type="match status" value="1"/>
</dbReference>
<evidence type="ECO:0000313" key="5">
    <source>
        <dbReference type="Proteomes" id="UP001164776"/>
    </source>
</evidence>
<dbReference type="InterPro" id="IPR027417">
    <property type="entry name" value="P-loop_NTPase"/>
</dbReference>
<feature type="domain" description="NB-ARC" evidence="2">
    <location>
        <begin position="20"/>
        <end position="178"/>
    </location>
</feature>
<dbReference type="InterPro" id="IPR032675">
    <property type="entry name" value="LRR_dom_sf"/>
</dbReference>
<keyword evidence="5" id="KW-1185">Reference proteome</keyword>